<evidence type="ECO:0000313" key="2">
    <source>
        <dbReference type="EMBL" id="GAY76993.1"/>
    </source>
</evidence>
<comment type="caution">
    <text evidence="2">The sequence shown here is derived from an EMBL/GenBank/DDBJ whole genome shotgun (WGS) entry which is preliminary data.</text>
</comment>
<evidence type="ECO:0000313" key="3">
    <source>
        <dbReference type="Proteomes" id="UP000319716"/>
    </source>
</evidence>
<organism evidence="2 3">
    <name type="scientific">Sporolactobacillus inulinus</name>
    <dbReference type="NCBI Taxonomy" id="2078"/>
    <lineage>
        <taxon>Bacteria</taxon>
        <taxon>Bacillati</taxon>
        <taxon>Bacillota</taxon>
        <taxon>Bacilli</taxon>
        <taxon>Bacillales</taxon>
        <taxon>Sporolactobacillaceae</taxon>
        <taxon>Sporolactobacillus</taxon>
    </lineage>
</organism>
<reference evidence="2 3" key="1">
    <citation type="submission" date="2017-11" db="EMBL/GenBank/DDBJ databases">
        <title>Draft Genome Sequence of Sporolactobacillus inulinus NBRC 111894 Isolated from Koso, a Japanese Sugar-Vegetable Fermented Beverage.</title>
        <authorList>
            <person name="Chiou T.Y."/>
            <person name="Oshima K."/>
            <person name="Suda W."/>
            <person name="Hattori M."/>
            <person name="Takahashi T."/>
        </authorList>
    </citation>
    <scope>NUCLEOTIDE SEQUENCE [LARGE SCALE GENOMIC DNA]</scope>
    <source>
        <strain evidence="2 3">NBRC111894</strain>
    </source>
</reference>
<dbReference type="PROSITE" id="PS51257">
    <property type="entry name" value="PROKAR_LIPOPROTEIN"/>
    <property type="match status" value="1"/>
</dbReference>
<gene>
    <name evidence="2" type="ORF">NBRC111894_2547</name>
</gene>
<keyword evidence="1" id="KW-0732">Signal</keyword>
<proteinExistence type="predicted"/>
<accession>A0A4Y1ZDD9</accession>
<feature type="signal peptide" evidence="1">
    <location>
        <begin position="1"/>
        <end position="20"/>
    </location>
</feature>
<name>A0A4Y1ZDD9_9BACL</name>
<evidence type="ECO:0000256" key="1">
    <source>
        <dbReference type="SAM" id="SignalP"/>
    </source>
</evidence>
<feature type="chain" id="PRO_5039673145" evidence="1">
    <location>
        <begin position="21"/>
        <end position="39"/>
    </location>
</feature>
<protein>
    <submittedName>
        <fullName evidence="2">Uncharacterized protein</fullName>
    </submittedName>
</protein>
<dbReference type="AlphaFoldDB" id="A0A4Y1ZDD9"/>
<dbReference type="EMBL" id="BEXB01000019">
    <property type="protein sequence ID" value="GAY76993.1"/>
    <property type="molecule type" value="Genomic_DNA"/>
</dbReference>
<dbReference type="Proteomes" id="UP000319716">
    <property type="component" value="Unassembled WGS sequence"/>
</dbReference>
<sequence length="39" mass="4358">MISRFSLSSLSFFVACCLIAAEQKPLYFTSAAARGYYDE</sequence>